<gene>
    <name evidence="2" type="ORF">CBW65_05555</name>
</gene>
<keyword evidence="3" id="KW-1185">Reference proteome</keyword>
<dbReference type="PANTHER" id="PTHR40396">
    <property type="entry name" value="ATPASE-LIKE PROTEIN"/>
    <property type="match status" value="1"/>
</dbReference>
<dbReference type="GO" id="GO:0016887">
    <property type="term" value="F:ATP hydrolysis activity"/>
    <property type="evidence" value="ECO:0007669"/>
    <property type="project" value="InterPro"/>
</dbReference>
<protein>
    <recommendedName>
        <fullName evidence="1">ATPase AAA-type core domain-containing protein</fullName>
    </recommendedName>
</protein>
<sequence length="404" mass="46936">MLLEFSVENFRSIKERLTLSMLAAEEETDLEQNLIHTDAYREGAILRSAVIYGANASGKTNVLRAFEFMVYFIATSHRLQKGDKLIEVSPFRMDESCANSPSKFEVIFIHEGMKYAYGLALDQEQVHEEYLYSFPHGKQQLIFERKNTTDYEFGSDHEEQSLLAKRTLGNASYLALATQFNYSKANQVFDWFAFQTHPWVTLYGLPTFHHTVDIMVDDENSRDMVMGILKSADLGIRDVGINKYEINPRLPQKYDIRFFREIIREGIVESFDFKYEEESKGTQRFFNLLGPVVTVLEVGALIIADELENSLHPLMMEQIVKLFNDPVHNPHGAQLIFTTHNTNLLDQRLFRRDQIWFTEKKPETFSTDLYSLCEFVPRQDEDYEAGYLNGRYGAIPFFGKEFLF</sequence>
<name>A0A1Y0IL91_9BACL</name>
<organism evidence="2 3">
    <name type="scientific">Tumebacillus avium</name>
    <dbReference type="NCBI Taxonomy" id="1903704"/>
    <lineage>
        <taxon>Bacteria</taxon>
        <taxon>Bacillati</taxon>
        <taxon>Bacillota</taxon>
        <taxon>Bacilli</taxon>
        <taxon>Bacillales</taxon>
        <taxon>Alicyclobacillaceae</taxon>
        <taxon>Tumebacillus</taxon>
    </lineage>
</organism>
<dbReference type="EMBL" id="CP021434">
    <property type="protein sequence ID" value="ARU60606.1"/>
    <property type="molecule type" value="Genomic_DNA"/>
</dbReference>
<dbReference type="InterPro" id="IPR003959">
    <property type="entry name" value="ATPase_AAA_core"/>
</dbReference>
<evidence type="ECO:0000313" key="2">
    <source>
        <dbReference type="EMBL" id="ARU60606.1"/>
    </source>
</evidence>
<dbReference type="InterPro" id="IPR027417">
    <property type="entry name" value="P-loop_NTPase"/>
</dbReference>
<proteinExistence type="predicted"/>
<dbReference type="OrthoDB" id="9809324at2"/>
<dbReference type="Gene3D" id="3.40.50.300">
    <property type="entry name" value="P-loop containing nucleotide triphosphate hydrolases"/>
    <property type="match status" value="2"/>
</dbReference>
<dbReference type="GO" id="GO:0005524">
    <property type="term" value="F:ATP binding"/>
    <property type="evidence" value="ECO:0007669"/>
    <property type="project" value="InterPro"/>
</dbReference>
<feature type="domain" description="ATPase AAA-type core" evidence="1">
    <location>
        <begin position="49"/>
        <end position="346"/>
    </location>
</feature>
<dbReference type="AlphaFoldDB" id="A0A1Y0IL91"/>
<dbReference type="Pfam" id="PF13304">
    <property type="entry name" value="AAA_21"/>
    <property type="match status" value="1"/>
</dbReference>
<evidence type="ECO:0000259" key="1">
    <source>
        <dbReference type="Pfam" id="PF13304"/>
    </source>
</evidence>
<evidence type="ECO:0000313" key="3">
    <source>
        <dbReference type="Proteomes" id="UP000195437"/>
    </source>
</evidence>
<dbReference type="Proteomes" id="UP000195437">
    <property type="component" value="Chromosome"/>
</dbReference>
<reference evidence="3" key="1">
    <citation type="submission" date="2017-05" db="EMBL/GenBank/DDBJ databases">
        <authorList>
            <person name="Sung H."/>
        </authorList>
    </citation>
    <scope>NUCLEOTIDE SEQUENCE [LARGE SCALE GENOMIC DNA]</scope>
    <source>
        <strain evidence="3">AR23208</strain>
    </source>
</reference>
<dbReference type="KEGG" id="tum:CBW65_05555"/>
<dbReference type="PANTHER" id="PTHR40396:SF1">
    <property type="entry name" value="ATPASE AAA-TYPE CORE DOMAIN-CONTAINING PROTEIN"/>
    <property type="match status" value="1"/>
</dbReference>
<dbReference type="SUPFAM" id="SSF52540">
    <property type="entry name" value="P-loop containing nucleoside triphosphate hydrolases"/>
    <property type="match status" value="1"/>
</dbReference>
<dbReference type="RefSeq" id="WP_087455998.1">
    <property type="nucleotide sequence ID" value="NZ_CP021434.1"/>
</dbReference>
<accession>A0A1Y0IL91</accession>